<evidence type="ECO:0000313" key="4">
    <source>
        <dbReference type="Proteomes" id="UP001174936"/>
    </source>
</evidence>
<feature type="region of interest" description="Disordered" evidence="1">
    <location>
        <begin position="1"/>
        <end position="141"/>
    </location>
</feature>
<dbReference type="SUPFAM" id="SSF47095">
    <property type="entry name" value="HMG-box"/>
    <property type="match status" value="1"/>
</dbReference>
<evidence type="ECO:0000259" key="2">
    <source>
        <dbReference type="SMART" id="SM00731"/>
    </source>
</evidence>
<protein>
    <submittedName>
        <fullName evidence="3">SprT-like family-domain-containing protein</fullName>
    </submittedName>
</protein>
<feature type="compositionally biased region" description="Basic and acidic residues" evidence="1">
    <location>
        <begin position="228"/>
        <end position="237"/>
    </location>
</feature>
<feature type="compositionally biased region" description="Low complexity" evidence="1">
    <location>
        <begin position="336"/>
        <end position="349"/>
    </location>
</feature>
<feature type="region of interest" description="Disordered" evidence="1">
    <location>
        <begin position="594"/>
        <end position="619"/>
    </location>
</feature>
<comment type="caution">
    <text evidence="3">The sequence shown here is derived from an EMBL/GenBank/DDBJ whole genome shotgun (WGS) entry which is preliminary data.</text>
</comment>
<dbReference type="Pfam" id="PF10263">
    <property type="entry name" value="SprT-like"/>
    <property type="match status" value="1"/>
</dbReference>
<dbReference type="Proteomes" id="UP001174936">
    <property type="component" value="Unassembled WGS sequence"/>
</dbReference>
<dbReference type="PANTHER" id="PTHR23099:SF0">
    <property type="entry name" value="GERM CELL NUCLEAR ACIDIC PROTEIN"/>
    <property type="match status" value="1"/>
</dbReference>
<reference evidence="3" key="1">
    <citation type="submission" date="2023-06" db="EMBL/GenBank/DDBJ databases">
        <title>Genome-scale phylogeny and comparative genomics of the fungal order Sordariales.</title>
        <authorList>
            <consortium name="Lawrence Berkeley National Laboratory"/>
            <person name="Hensen N."/>
            <person name="Bonometti L."/>
            <person name="Westerberg I."/>
            <person name="Brannstrom I.O."/>
            <person name="Guillou S."/>
            <person name="Cros-Aarteil S."/>
            <person name="Calhoun S."/>
            <person name="Haridas S."/>
            <person name="Kuo A."/>
            <person name="Mondo S."/>
            <person name="Pangilinan J."/>
            <person name="Riley R."/>
            <person name="Labutti K."/>
            <person name="Andreopoulos B."/>
            <person name="Lipzen A."/>
            <person name="Chen C."/>
            <person name="Yanf M."/>
            <person name="Daum C."/>
            <person name="Ng V."/>
            <person name="Clum A."/>
            <person name="Steindorff A."/>
            <person name="Ohm R."/>
            <person name="Martin F."/>
            <person name="Silar P."/>
            <person name="Natvig D."/>
            <person name="Lalanne C."/>
            <person name="Gautier V."/>
            <person name="Ament-Velasquez S.L."/>
            <person name="Kruys A."/>
            <person name="Hutchinson M.I."/>
            <person name="Powell A.J."/>
            <person name="Barry K."/>
            <person name="Miller A.N."/>
            <person name="Grigoriev I.V."/>
            <person name="Debuchy R."/>
            <person name="Gladieux P."/>
            <person name="Thoren M.H."/>
            <person name="Johannesson H."/>
        </authorList>
    </citation>
    <scope>NUCLEOTIDE SEQUENCE</scope>
    <source>
        <strain evidence="3">SMH2532-1</strain>
    </source>
</reference>
<feature type="compositionally biased region" description="Basic and acidic residues" evidence="1">
    <location>
        <begin position="43"/>
        <end position="52"/>
    </location>
</feature>
<feature type="compositionally biased region" description="Basic residues" evidence="1">
    <location>
        <begin position="103"/>
        <end position="112"/>
    </location>
</feature>
<accession>A0AA39YDJ5</accession>
<feature type="compositionally biased region" description="Polar residues" evidence="1">
    <location>
        <begin position="198"/>
        <end position="211"/>
    </location>
</feature>
<dbReference type="Pfam" id="PF17283">
    <property type="entry name" value="Zn_ribbon_SprT"/>
    <property type="match status" value="1"/>
</dbReference>
<gene>
    <name evidence="3" type="ORF">B0T16DRAFT_410240</name>
</gene>
<keyword evidence="4" id="KW-1185">Reference proteome</keyword>
<evidence type="ECO:0000256" key="1">
    <source>
        <dbReference type="SAM" id="MobiDB-lite"/>
    </source>
</evidence>
<feature type="region of interest" description="Disordered" evidence="1">
    <location>
        <begin position="172"/>
        <end position="311"/>
    </location>
</feature>
<dbReference type="CDD" id="cd00084">
    <property type="entry name" value="HMG-box_SF"/>
    <property type="match status" value="1"/>
</dbReference>
<name>A0AA39YDJ5_9PEZI</name>
<proteinExistence type="predicted"/>
<dbReference type="GO" id="GO:0006950">
    <property type="term" value="P:response to stress"/>
    <property type="evidence" value="ECO:0007669"/>
    <property type="project" value="UniProtKB-ARBA"/>
</dbReference>
<feature type="domain" description="SprT-like" evidence="2">
    <location>
        <begin position="375"/>
        <end position="540"/>
    </location>
</feature>
<sequence length="619" mass="68832">MARLRVVDSSDESDDSFPDLATLARQPKKLPPRGTSRGQQLSAKHEESDNTGKEPVNAPATVRRRKLGPITDNTLLRQWTPDLLEDETKDGAGASAESGEKKSRVRRPRVALRSRTSLSAPIAPSEDQTEGYGSKQEDVTIIEEVSLAEDMFDTAESDASAFEDDLDDFIVDDDEDESVVEVRPNPPKKPSLRLKSGKPSQTKAGTTTTGENADRISNEETNGAPRPESTRRSRDKQTNGVKTSKKRTEKDLADTFSRLKLNDHVLPVQPRGSTKQPEQDRTPPRTPPKTNPGLVSPKKLSRIPMTPHRPSTDMFWNQDFIDDWNDEHSPRKKLFPDPAKASPVKPAPKMKTVSVREAKKAFEQIKHDLAASFLQELDEAITDGQLSQLAASTGGIKLNWSKKLNTTAGRANWKRETQRNAGPDGPAPKHYASIELAEKVIDDEHRLLNVVAHEFCHLANFMISGITKNPHGKEFKIWASKTSRTFAHRGIEVTTKHSYDIDFKYVWQCEACTTEYRRHSKSVHPDRHRCGKCKGVLVQIKPVPRGSGSAKGGCGEKKGPSEYQVFMKEEMKKVRQENPGSPQKDIMKLVASRWSQRQGKPGTPVVKESATVVEDGLGV</sequence>
<dbReference type="GO" id="GO:0005634">
    <property type="term" value="C:nucleus"/>
    <property type="evidence" value="ECO:0007669"/>
    <property type="project" value="TreeGrafter"/>
</dbReference>
<feature type="region of interest" description="Disordered" evidence="1">
    <location>
        <begin position="331"/>
        <end position="351"/>
    </location>
</feature>
<dbReference type="InterPro" id="IPR035240">
    <property type="entry name" value="SprT_Zn_ribbon"/>
</dbReference>
<dbReference type="InterPro" id="IPR036910">
    <property type="entry name" value="HMG_box_dom_sf"/>
</dbReference>
<dbReference type="SMART" id="SM00731">
    <property type="entry name" value="SprT"/>
    <property type="match status" value="1"/>
</dbReference>
<organism evidence="3 4">
    <name type="scientific">Cercophora newfieldiana</name>
    <dbReference type="NCBI Taxonomy" id="92897"/>
    <lineage>
        <taxon>Eukaryota</taxon>
        <taxon>Fungi</taxon>
        <taxon>Dikarya</taxon>
        <taxon>Ascomycota</taxon>
        <taxon>Pezizomycotina</taxon>
        <taxon>Sordariomycetes</taxon>
        <taxon>Sordariomycetidae</taxon>
        <taxon>Sordariales</taxon>
        <taxon>Lasiosphaeriaceae</taxon>
        <taxon>Cercophora</taxon>
    </lineage>
</organism>
<dbReference type="Gene3D" id="1.10.30.10">
    <property type="entry name" value="High mobility group box domain"/>
    <property type="match status" value="1"/>
</dbReference>
<dbReference type="InterPro" id="IPR006640">
    <property type="entry name" value="SprT-like_domain"/>
</dbReference>
<evidence type="ECO:0000313" key="3">
    <source>
        <dbReference type="EMBL" id="KAK0649512.1"/>
    </source>
</evidence>
<dbReference type="PANTHER" id="PTHR23099">
    <property type="entry name" value="TRANSCRIPTIONAL REGULATOR"/>
    <property type="match status" value="1"/>
</dbReference>
<dbReference type="AlphaFoldDB" id="A0AA39YDJ5"/>
<dbReference type="EMBL" id="JAULSV010000003">
    <property type="protein sequence ID" value="KAK0649512.1"/>
    <property type="molecule type" value="Genomic_DNA"/>
</dbReference>